<proteinExistence type="predicted"/>
<gene>
    <name evidence="1" type="ORF">SAMN05216593_101120</name>
</gene>
<reference evidence="1 2" key="1">
    <citation type="submission" date="2016-11" db="EMBL/GenBank/DDBJ databases">
        <authorList>
            <person name="Jaros S."/>
            <person name="Januszkiewicz K."/>
            <person name="Wedrychowicz H."/>
        </authorList>
    </citation>
    <scope>NUCLEOTIDE SEQUENCE [LARGE SCALE GENOMIC DNA]</scope>
    <source>
        <strain evidence="1 2">LMG 26898</strain>
    </source>
</reference>
<dbReference type="Proteomes" id="UP000183983">
    <property type="component" value="Unassembled WGS sequence"/>
</dbReference>
<sequence length="95" mass="9952">MKSLVELMHSKKAAGTLAATTKAEISLTTFAVLGAALGATKAQKFSDGAASLVTSDDFLNELESELGLPGQGETEDEFVARAKASMFDMLKAKLK</sequence>
<dbReference type="RefSeq" id="WP_073161792.1">
    <property type="nucleotide sequence ID" value="NZ_FRDA01000001.1"/>
</dbReference>
<name>A0A1M7J4Y8_9PSED</name>
<organism evidence="1 2">
    <name type="scientific">Pseudomonas asturiensis</name>
    <dbReference type="NCBI Taxonomy" id="1190415"/>
    <lineage>
        <taxon>Bacteria</taxon>
        <taxon>Pseudomonadati</taxon>
        <taxon>Pseudomonadota</taxon>
        <taxon>Gammaproteobacteria</taxon>
        <taxon>Pseudomonadales</taxon>
        <taxon>Pseudomonadaceae</taxon>
        <taxon>Pseudomonas</taxon>
    </lineage>
</organism>
<dbReference type="OrthoDB" id="7068987at2"/>
<evidence type="ECO:0000313" key="1">
    <source>
        <dbReference type="EMBL" id="SHM48085.1"/>
    </source>
</evidence>
<dbReference type="EMBL" id="FRDA01000001">
    <property type="protein sequence ID" value="SHM48085.1"/>
    <property type="molecule type" value="Genomic_DNA"/>
</dbReference>
<dbReference type="AlphaFoldDB" id="A0A1M7J4Y8"/>
<evidence type="ECO:0000313" key="2">
    <source>
        <dbReference type="Proteomes" id="UP000183983"/>
    </source>
</evidence>
<dbReference type="STRING" id="1190415.SAMN05216593_101120"/>
<accession>A0A1M7J4Y8</accession>
<protein>
    <submittedName>
        <fullName evidence="1">Uncharacterized protein</fullName>
    </submittedName>
</protein>